<dbReference type="EMBL" id="ML742024">
    <property type="protein sequence ID" value="KAE8155169.1"/>
    <property type="molecule type" value="Genomic_DNA"/>
</dbReference>
<accession>A0A5N6U9S1</accession>
<dbReference type="AlphaFoldDB" id="A0A5N6U9S1"/>
<protein>
    <submittedName>
        <fullName evidence="1">Uncharacterized protein</fullName>
    </submittedName>
</protein>
<evidence type="ECO:0000313" key="1">
    <source>
        <dbReference type="EMBL" id="KAE8155169.1"/>
    </source>
</evidence>
<gene>
    <name evidence="1" type="ORF">BDV25DRAFT_135217</name>
</gene>
<keyword evidence="2" id="KW-1185">Reference proteome</keyword>
<reference evidence="1 2" key="1">
    <citation type="submission" date="2019-04" db="EMBL/GenBank/DDBJ databases">
        <title>Friends and foes A comparative genomics study of 23 Aspergillus species from section Flavi.</title>
        <authorList>
            <consortium name="DOE Joint Genome Institute"/>
            <person name="Kjaerbolling I."/>
            <person name="Vesth T."/>
            <person name="Frisvad J.C."/>
            <person name="Nybo J.L."/>
            <person name="Theobald S."/>
            <person name="Kildgaard S."/>
            <person name="Isbrandt T."/>
            <person name="Kuo A."/>
            <person name="Sato A."/>
            <person name="Lyhne E.K."/>
            <person name="Kogle M.E."/>
            <person name="Wiebenga A."/>
            <person name="Kun R.S."/>
            <person name="Lubbers R.J."/>
            <person name="Makela M.R."/>
            <person name="Barry K."/>
            <person name="Chovatia M."/>
            <person name="Clum A."/>
            <person name="Daum C."/>
            <person name="Haridas S."/>
            <person name="He G."/>
            <person name="LaButti K."/>
            <person name="Lipzen A."/>
            <person name="Mondo S."/>
            <person name="Riley R."/>
            <person name="Salamov A."/>
            <person name="Simmons B.A."/>
            <person name="Magnuson J.K."/>
            <person name="Henrissat B."/>
            <person name="Mortensen U.H."/>
            <person name="Larsen T.O."/>
            <person name="Devries R.P."/>
            <person name="Grigoriev I.V."/>
            <person name="Machida M."/>
            <person name="Baker S.E."/>
            <person name="Andersen M.R."/>
        </authorList>
    </citation>
    <scope>NUCLEOTIDE SEQUENCE [LARGE SCALE GENOMIC DNA]</scope>
    <source>
        <strain evidence="1 2">IBT 18842</strain>
    </source>
</reference>
<proteinExistence type="predicted"/>
<evidence type="ECO:0000313" key="2">
    <source>
        <dbReference type="Proteomes" id="UP000325780"/>
    </source>
</evidence>
<dbReference type="Proteomes" id="UP000325780">
    <property type="component" value="Unassembled WGS sequence"/>
</dbReference>
<sequence length="236" mass="26722">MSPRQGDIGWVIIGDRRDEALNRLLNMRNSPFSRCDYQGCPTKIPGQLPLDLDRYHLHFMEVSEAVCKAYEGWKVRSLYSCVKLYRMADIFPPGLNDIEPPPCDSAPNLSGDPYSIERPLLICQKQDADDLRVLSPSDGLHMLKRPNRKAYVQSVLIYLGHIAWKLGPTCFHAFDGDRTAEKLLRIIDTFIEDGVNEHDLVSVQYQRGLMLARKRSGEAFGELEMLVAPLYPNTGG</sequence>
<name>A0A5N6U9S1_ASPAV</name>
<organism evidence="1 2">
    <name type="scientific">Aspergillus avenaceus</name>
    <dbReference type="NCBI Taxonomy" id="36643"/>
    <lineage>
        <taxon>Eukaryota</taxon>
        <taxon>Fungi</taxon>
        <taxon>Dikarya</taxon>
        <taxon>Ascomycota</taxon>
        <taxon>Pezizomycotina</taxon>
        <taxon>Eurotiomycetes</taxon>
        <taxon>Eurotiomycetidae</taxon>
        <taxon>Eurotiales</taxon>
        <taxon>Aspergillaceae</taxon>
        <taxon>Aspergillus</taxon>
        <taxon>Aspergillus subgen. Circumdati</taxon>
    </lineage>
</organism>